<dbReference type="KEGG" id="sliu:111362326"/>
<organism evidence="2 3">
    <name type="scientific">Spodoptera litura</name>
    <name type="common">Asian cotton leafworm</name>
    <dbReference type="NCBI Taxonomy" id="69820"/>
    <lineage>
        <taxon>Eukaryota</taxon>
        <taxon>Metazoa</taxon>
        <taxon>Ecdysozoa</taxon>
        <taxon>Arthropoda</taxon>
        <taxon>Hexapoda</taxon>
        <taxon>Insecta</taxon>
        <taxon>Pterygota</taxon>
        <taxon>Neoptera</taxon>
        <taxon>Endopterygota</taxon>
        <taxon>Lepidoptera</taxon>
        <taxon>Glossata</taxon>
        <taxon>Ditrysia</taxon>
        <taxon>Noctuoidea</taxon>
        <taxon>Noctuidae</taxon>
        <taxon>Amphipyrinae</taxon>
        <taxon>Spodoptera</taxon>
    </lineage>
</organism>
<dbReference type="Proteomes" id="UP000301870">
    <property type="component" value="Unplaced"/>
</dbReference>
<dbReference type="AlphaFoldDB" id="A0A9J7J2P3"/>
<accession>A0A9J7J2P3</accession>
<dbReference type="OrthoDB" id="6575879at2759"/>
<name>A0A9J7J2P3_SPOLT</name>
<dbReference type="PRINTS" id="PR00180">
    <property type="entry name" value="CRETINALDHBP"/>
</dbReference>
<dbReference type="InterPro" id="IPR036865">
    <property type="entry name" value="CRAL-TRIO_dom_sf"/>
</dbReference>
<gene>
    <name evidence="3" type="primary">LOC111362326</name>
</gene>
<dbReference type="GeneID" id="111362326"/>
<dbReference type="GO" id="GO:1902936">
    <property type="term" value="F:phosphatidylinositol bisphosphate binding"/>
    <property type="evidence" value="ECO:0007669"/>
    <property type="project" value="TreeGrafter"/>
</dbReference>
<dbReference type="CDD" id="cd00170">
    <property type="entry name" value="SEC14"/>
    <property type="match status" value="1"/>
</dbReference>
<sequence>MTIGDENVYENFDYSLNAQKLMNIRDLDLENLLKSYNINQKTLNEMVASIREWYEKQPHLPQGQIHDRMIIGHLITRGFSVEQCKEKIDNYFSARSKMPDILLGRGSWSPNMERFLKEGYWVVPPMKTKDNHRVILFRIVNPDMVVLDVAKLGFLMGDYRLLNDVTHGDHWILDFSNATLNHALQFTPMLISKIYYFVTSCHAIKIKGIHLVNVPVFGHSILALAKKIMKPKHAERLHLYDGFENIFNVLPRDIFPSDIGGTANTTVQELSDAWYETLQSESWKRFYANQDKNFFVDESKRITPSKITDDFGVEGSFRKLELD</sequence>
<dbReference type="PANTHER" id="PTHR10174:SF222">
    <property type="entry name" value="GH10083P-RELATED"/>
    <property type="match status" value="1"/>
</dbReference>
<dbReference type="Gene3D" id="3.40.525.10">
    <property type="entry name" value="CRAL-TRIO lipid binding domain"/>
    <property type="match status" value="1"/>
</dbReference>
<dbReference type="InterPro" id="IPR036273">
    <property type="entry name" value="CRAL/TRIO_N_dom_sf"/>
</dbReference>
<dbReference type="SUPFAM" id="SSF46938">
    <property type="entry name" value="CRAL/TRIO N-terminal domain"/>
    <property type="match status" value="1"/>
</dbReference>
<keyword evidence="2" id="KW-1185">Reference proteome</keyword>
<evidence type="ECO:0000313" key="3">
    <source>
        <dbReference type="RefSeq" id="XP_022834757.1"/>
    </source>
</evidence>
<dbReference type="PANTHER" id="PTHR10174">
    <property type="entry name" value="ALPHA-TOCOPHEROL TRANSFER PROTEIN-RELATED"/>
    <property type="match status" value="1"/>
</dbReference>
<dbReference type="InterPro" id="IPR001251">
    <property type="entry name" value="CRAL-TRIO_dom"/>
</dbReference>
<dbReference type="Pfam" id="PF00650">
    <property type="entry name" value="CRAL_TRIO"/>
    <property type="match status" value="1"/>
</dbReference>
<dbReference type="SUPFAM" id="SSF52087">
    <property type="entry name" value="CRAL/TRIO domain"/>
    <property type="match status" value="1"/>
</dbReference>
<proteinExistence type="predicted"/>
<dbReference type="RefSeq" id="XP_022834757.1">
    <property type="nucleotide sequence ID" value="XM_022978989.1"/>
</dbReference>
<dbReference type="GO" id="GO:0016020">
    <property type="term" value="C:membrane"/>
    <property type="evidence" value="ECO:0007669"/>
    <property type="project" value="TreeGrafter"/>
</dbReference>
<dbReference type="PROSITE" id="PS50191">
    <property type="entry name" value="CRAL_TRIO"/>
    <property type="match status" value="1"/>
</dbReference>
<evidence type="ECO:0000259" key="1">
    <source>
        <dbReference type="PROSITE" id="PS50191"/>
    </source>
</evidence>
<reference evidence="3" key="1">
    <citation type="submission" date="2025-08" db="UniProtKB">
        <authorList>
            <consortium name="RefSeq"/>
        </authorList>
    </citation>
    <scope>IDENTIFICATION</scope>
    <source>
        <strain evidence="3">Ishihara</strain>
        <tissue evidence="3">Whole body</tissue>
    </source>
</reference>
<feature type="domain" description="CRAL-TRIO" evidence="1">
    <location>
        <begin position="109"/>
        <end position="267"/>
    </location>
</feature>
<protein>
    <submittedName>
        <fullName evidence="3">Alpha-tocopherol transfer protein-like</fullName>
    </submittedName>
</protein>
<dbReference type="Gene3D" id="1.20.5.1200">
    <property type="entry name" value="Alpha-tocopherol transfer"/>
    <property type="match status" value="1"/>
</dbReference>
<evidence type="ECO:0000313" key="2">
    <source>
        <dbReference type="Proteomes" id="UP000301870"/>
    </source>
</evidence>